<evidence type="ECO:0000256" key="11">
    <source>
        <dbReference type="SAM" id="MobiDB-lite"/>
    </source>
</evidence>
<evidence type="ECO:0000313" key="12">
    <source>
        <dbReference type="Ensembl" id="ENSECAP00000065038.1"/>
    </source>
</evidence>
<dbReference type="AlphaFoldDB" id="A0A9L0RMA8"/>
<dbReference type="Pfam" id="PF05625">
    <property type="entry name" value="PAXNEB"/>
    <property type="match status" value="1"/>
</dbReference>
<dbReference type="PANTHER" id="PTHR12896">
    <property type="entry name" value="PAX6 NEIGHBOR PROTEIN PAXNEB"/>
    <property type="match status" value="1"/>
</dbReference>
<feature type="compositionally biased region" description="Basic residues" evidence="11">
    <location>
        <begin position="27"/>
        <end position="37"/>
    </location>
</feature>
<comment type="similarity">
    <text evidence="4">Belongs to the ELP4 family.</text>
</comment>
<dbReference type="Gene3D" id="3.40.50.300">
    <property type="entry name" value="P-loop containing nucleotide triphosphate hydrolases"/>
    <property type="match status" value="1"/>
</dbReference>
<name>A0A9L0RMA8_HORSE</name>
<protein>
    <recommendedName>
        <fullName evidence="5">Elongator complex protein 4</fullName>
    </recommendedName>
</protein>
<feature type="compositionally biased region" description="Basic and acidic residues" evidence="11">
    <location>
        <begin position="38"/>
        <end position="53"/>
    </location>
</feature>
<keyword evidence="8" id="KW-0539">Nucleus</keyword>
<dbReference type="GO" id="GO:0006357">
    <property type="term" value="P:regulation of transcription by RNA polymerase II"/>
    <property type="evidence" value="ECO:0007669"/>
    <property type="project" value="Ensembl"/>
</dbReference>
<accession>A0A9L0RMA8</accession>
<comment type="pathway">
    <text evidence="3">tRNA modification; 5-methoxycarbonylmethyl-2-thiouridine-tRNA biosynthesis.</text>
</comment>
<evidence type="ECO:0000256" key="5">
    <source>
        <dbReference type="ARBA" id="ARBA00020265"/>
    </source>
</evidence>
<dbReference type="GO" id="GO:0033588">
    <property type="term" value="C:elongator holoenzyme complex"/>
    <property type="evidence" value="ECO:0007669"/>
    <property type="project" value="Ensembl"/>
</dbReference>
<evidence type="ECO:0000256" key="1">
    <source>
        <dbReference type="ARBA" id="ARBA00004123"/>
    </source>
</evidence>
<dbReference type="GO" id="GO:0002098">
    <property type="term" value="P:tRNA wobble uridine modification"/>
    <property type="evidence" value="ECO:0007669"/>
    <property type="project" value="InterPro"/>
</dbReference>
<dbReference type="InterPro" id="IPR027417">
    <property type="entry name" value="P-loop_NTPase"/>
</dbReference>
<dbReference type="Ensembl" id="ENSECAT00000099170.1">
    <property type="protein sequence ID" value="ENSECAP00000065038.1"/>
    <property type="gene ID" value="ENSECAG00000020658.4"/>
</dbReference>
<evidence type="ECO:0000256" key="10">
    <source>
        <dbReference type="ARBA" id="ARBA00064684"/>
    </source>
</evidence>
<evidence type="ECO:0000256" key="4">
    <source>
        <dbReference type="ARBA" id="ARBA00007573"/>
    </source>
</evidence>
<evidence type="ECO:0000256" key="6">
    <source>
        <dbReference type="ARBA" id="ARBA00022490"/>
    </source>
</evidence>
<dbReference type="GO" id="GO:0008023">
    <property type="term" value="C:transcription elongation factor complex"/>
    <property type="evidence" value="ECO:0007669"/>
    <property type="project" value="Ensembl"/>
</dbReference>
<keyword evidence="6" id="KW-0963">Cytoplasm</keyword>
<reference evidence="12" key="2">
    <citation type="submission" date="2025-08" db="UniProtKB">
        <authorList>
            <consortium name="Ensembl"/>
        </authorList>
    </citation>
    <scope>IDENTIFICATION</scope>
    <source>
        <strain evidence="12">Thoroughbred</strain>
    </source>
</reference>
<comment type="subunit">
    <text evidence="10">Component of the elongator complex which consists of ELP1, ELP2, ELP3, ELP4, ELP5 and ELP6.</text>
</comment>
<evidence type="ECO:0000256" key="8">
    <source>
        <dbReference type="ARBA" id="ARBA00023242"/>
    </source>
</evidence>
<organism evidence="12 13">
    <name type="scientific">Equus caballus</name>
    <name type="common">Horse</name>
    <dbReference type="NCBI Taxonomy" id="9796"/>
    <lineage>
        <taxon>Eukaryota</taxon>
        <taxon>Metazoa</taxon>
        <taxon>Chordata</taxon>
        <taxon>Craniata</taxon>
        <taxon>Vertebrata</taxon>
        <taxon>Euteleostomi</taxon>
        <taxon>Mammalia</taxon>
        <taxon>Eutheria</taxon>
        <taxon>Laurasiatheria</taxon>
        <taxon>Perissodactyla</taxon>
        <taxon>Equidae</taxon>
        <taxon>Equus</taxon>
    </lineage>
</organism>
<keyword evidence="13" id="KW-1185">Reference proteome</keyword>
<gene>
    <name evidence="12" type="primary">ELP4</name>
</gene>
<dbReference type="CDD" id="cd19494">
    <property type="entry name" value="Elp4"/>
    <property type="match status" value="1"/>
</dbReference>
<evidence type="ECO:0000256" key="3">
    <source>
        <dbReference type="ARBA" id="ARBA00005043"/>
    </source>
</evidence>
<sequence>RGGKPQSYWLRAPRGGKEAGPRAALTGRRRSYRSSHWPRRERQDGGGGDELRPPRRGARVCGGGGRQGQRHQFPEEGSESQRPRRRLPSAGVHRGHAAVGAERTAAGVHRAPSPGPALRSVPNGDVGSAAGTPREGLPGSPRRLGLRTRSGCGRPGRREDGLRGAVRAVGPSSARPAGLVRAGVRGVPGAVSRLAARSRRPFTCARGPAPPRVGVLPVPAPDSSGFGPPRESWRHWERRAPLENAEKGGGLAVGTLLLIEEDKYNIYSPLLFKYFLAEGIINGHTLLVASAKEDPAEILQELPAPLLNDNCKKEVDEDVCSHKTPESNIKMKIAWRYQLLPKMEVGPISSSIFGHYYDASKRIPQELIEASKWHGFFLPEKISSTLSVESCSLTHGYRSLLHFIQNIICEEGFDGSNPQKKEKNVLRIGIQNLGSPLWGDDICCTENCNNSQSLTKFLYVLRGLLRTSLSACIITVPTHLIQNKAVIARVTNLSDTVVGLESFIGSERETNPLYQEYHGLIHVRQIPRLNNLIGDVSDVKDLAFKLRRKLFTIERLHLPPDLSDTVSRSGKQDLAEPTKLLGPGCGVTAGGKKHLDF</sequence>
<dbReference type="GO" id="GO:0005737">
    <property type="term" value="C:cytoplasm"/>
    <property type="evidence" value="ECO:0007669"/>
    <property type="project" value="UniProtKB-SubCell"/>
</dbReference>
<dbReference type="Proteomes" id="UP000002281">
    <property type="component" value="Chromosome 7"/>
</dbReference>
<reference evidence="12" key="3">
    <citation type="submission" date="2025-09" db="UniProtKB">
        <authorList>
            <consortium name="Ensembl"/>
        </authorList>
    </citation>
    <scope>IDENTIFICATION</scope>
    <source>
        <strain evidence="12">Thoroughbred</strain>
    </source>
</reference>
<proteinExistence type="inferred from homology"/>
<dbReference type="GeneTree" id="ENSGT00390000001443"/>
<evidence type="ECO:0000256" key="2">
    <source>
        <dbReference type="ARBA" id="ARBA00004496"/>
    </source>
</evidence>
<evidence type="ECO:0000256" key="9">
    <source>
        <dbReference type="ARBA" id="ARBA00045238"/>
    </source>
</evidence>
<dbReference type="InterPro" id="IPR008728">
    <property type="entry name" value="Elongator_complex_protein_4"/>
</dbReference>
<comment type="subcellular location">
    <subcellularLocation>
        <location evidence="2">Cytoplasm</location>
    </subcellularLocation>
    <subcellularLocation>
        <location evidence="1">Nucleus</location>
    </subcellularLocation>
</comment>
<keyword evidence="7" id="KW-0819">tRNA processing</keyword>
<evidence type="ECO:0000256" key="7">
    <source>
        <dbReference type="ARBA" id="ARBA00022694"/>
    </source>
</evidence>
<comment type="function">
    <text evidence="9">Component of the elongator complex which is required for multiple tRNA modifications, including mcm5U (5-methoxycarbonylmethyl uridine), mcm5s2U (5-methoxycarbonylmethyl-2-thiouridine), and ncm5U (5-carbamoylmethyl uridine). The elongator complex catalyzes the formation of carboxymethyluridine in the wobble base at position 34 in tRNAs.</text>
</comment>
<feature type="region of interest" description="Disordered" evidence="11">
    <location>
        <begin position="1"/>
        <end position="160"/>
    </location>
</feature>
<dbReference type="FunFam" id="3.40.50.300:FF:000623">
    <property type="entry name" value="Elongator acetyltransferase complex subunit 4"/>
    <property type="match status" value="1"/>
</dbReference>
<reference evidence="12 13" key="1">
    <citation type="journal article" date="2009" name="Science">
        <title>Genome sequence, comparative analysis, and population genetics of the domestic horse.</title>
        <authorList>
            <consortium name="Broad Institute Genome Sequencing Platform"/>
            <consortium name="Broad Institute Whole Genome Assembly Team"/>
            <person name="Wade C.M."/>
            <person name="Giulotto E."/>
            <person name="Sigurdsson S."/>
            <person name="Zoli M."/>
            <person name="Gnerre S."/>
            <person name="Imsland F."/>
            <person name="Lear T.L."/>
            <person name="Adelson D.L."/>
            <person name="Bailey E."/>
            <person name="Bellone R.R."/>
            <person name="Bloecker H."/>
            <person name="Distl O."/>
            <person name="Edgar R.C."/>
            <person name="Garber M."/>
            <person name="Leeb T."/>
            <person name="Mauceli E."/>
            <person name="MacLeod J.N."/>
            <person name="Penedo M.C.T."/>
            <person name="Raison J.M."/>
            <person name="Sharpe T."/>
            <person name="Vogel J."/>
            <person name="Andersson L."/>
            <person name="Antczak D.F."/>
            <person name="Biagi T."/>
            <person name="Binns M.M."/>
            <person name="Chowdhary B.P."/>
            <person name="Coleman S.J."/>
            <person name="Della Valle G."/>
            <person name="Fryc S."/>
            <person name="Guerin G."/>
            <person name="Hasegawa T."/>
            <person name="Hill E.W."/>
            <person name="Jurka J."/>
            <person name="Kiialainen A."/>
            <person name="Lindgren G."/>
            <person name="Liu J."/>
            <person name="Magnani E."/>
            <person name="Mickelson J.R."/>
            <person name="Murray J."/>
            <person name="Nergadze S.G."/>
            <person name="Onofrio R."/>
            <person name="Pedroni S."/>
            <person name="Piras M.F."/>
            <person name="Raudsepp T."/>
            <person name="Rocchi M."/>
            <person name="Roeed K.H."/>
            <person name="Ryder O.A."/>
            <person name="Searle S."/>
            <person name="Skow L."/>
            <person name="Swinburne J.E."/>
            <person name="Syvaenen A.C."/>
            <person name="Tozaki T."/>
            <person name="Valberg S.J."/>
            <person name="Vaudin M."/>
            <person name="White J.R."/>
            <person name="Zody M.C."/>
            <person name="Lander E.S."/>
            <person name="Lindblad-Toh K."/>
        </authorList>
    </citation>
    <scope>NUCLEOTIDE SEQUENCE [LARGE SCALE GENOMIC DNA]</scope>
    <source>
        <strain evidence="12 13">Thoroughbred</strain>
    </source>
</reference>
<evidence type="ECO:0000313" key="13">
    <source>
        <dbReference type="Proteomes" id="UP000002281"/>
    </source>
</evidence>
<dbReference type="PANTHER" id="PTHR12896:SF1">
    <property type="entry name" value="ELONGATOR COMPLEX PROTEIN 4"/>
    <property type="match status" value="1"/>
</dbReference>